<comment type="similarity">
    <text evidence="1 17">In the C-terminal section; belongs to the transferase hexapeptide repeat family.</text>
</comment>
<evidence type="ECO:0000313" key="20">
    <source>
        <dbReference type="EMBL" id="SDH82649.1"/>
    </source>
</evidence>
<comment type="caution">
    <text evidence="17">Lacks conserved residue(s) required for the propagation of feature annotation.</text>
</comment>
<evidence type="ECO:0000256" key="10">
    <source>
        <dbReference type="ARBA" id="ARBA00022984"/>
    </source>
</evidence>
<keyword evidence="7 17" id="KW-0677">Repeat</keyword>
<dbReference type="STRING" id="399736.SAMN04489720_2517"/>
<feature type="binding site" evidence="17">
    <location>
        <position position="107"/>
    </location>
    <ligand>
        <name>Mg(2+)</name>
        <dbReference type="ChEBI" id="CHEBI:18420"/>
    </ligand>
</feature>
<evidence type="ECO:0000256" key="12">
    <source>
        <dbReference type="ARBA" id="ARBA00023315"/>
    </source>
</evidence>
<evidence type="ECO:0000256" key="16">
    <source>
        <dbReference type="ARBA" id="ARBA00049628"/>
    </source>
</evidence>
<comment type="subcellular location">
    <subcellularLocation>
        <location evidence="17">Cytoplasm</location>
    </subcellularLocation>
</comment>
<dbReference type="PANTHER" id="PTHR43584">
    <property type="entry name" value="NUCLEOTIDYL TRANSFERASE"/>
    <property type="match status" value="1"/>
</dbReference>
<feature type="binding site" evidence="17">
    <location>
        <begin position="81"/>
        <end position="82"/>
    </location>
    <ligand>
        <name>UDP-N-acetyl-alpha-D-glucosamine</name>
        <dbReference type="ChEBI" id="CHEBI:57705"/>
    </ligand>
</feature>
<comment type="pathway">
    <text evidence="17">Nucleotide-sugar biosynthesis; UDP-N-acetyl-alpha-D-glucosamine biosynthesis; UDP-N-acetyl-alpha-D-glucosamine from N-acetyl-alpha-D-glucosamine 1-phosphate: step 1/1.</text>
</comment>
<dbReference type="InterPro" id="IPR050065">
    <property type="entry name" value="GlmU-like"/>
</dbReference>
<feature type="binding site" evidence="17">
    <location>
        <position position="355"/>
    </location>
    <ligand>
        <name>UDP-N-acetyl-alpha-D-glucosamine</name>
        <dbReference type="ChEBI" id="CHEBI:57705"/>
    </ligand>
</feature>
<feature type="binding site" evidence="17">
    <location>
        <position position="159"/>
    </location>
    <ligand>
        <name>UDP-N-acetyl-alpha-D-glucosamine</name>
        <dbReference type="ChEBI" id="CHEBI:57705"/>
    </ligand>
</feature>
<feature type="binding site" evidence="17">
    <location>
        <position position="337"/>
    </location>
    <ligand>
        <name>UDP-N-acetyl-alpha-D-glucosamine</name>
        <dbReference type="ChEBI" id="CHEBI:57705"/>
    </ligand>
</feature>
<feature type="binding site" evidence="17">
    <location>
        <position position="427"/>
    </location>
    <ligand>
        <name>acetyl-CoA</name>
        <dbReference type="ChEBI" id="CHEBI:57288"/>
    </ligand>
</feature>
<evidence type="ECO:0000256" key="11">
    <source>
        <dbReference type="ARBA" id="ARBA00023268"/>
    </source>
</evidence>
<evidence type="ECO:0000256" key="4">
    <source>
        <dbReference type="ARBA" id="ARBA00022679"/>
    </source>
</evidence>
<evidence type="ECO:0000256" key="17">
    <source>
        <dbReference type="HAMAP-Rule" id="MF_01631"/>
    </source>
</evidence>
<dbReference type="GO" id="GO:0003977">
    <property type="term" value="F:UDP-N-acetylglucosamine diphosphorylase activity"/>
    <property type="evidence" value="ECO:0007669"/>
    <property type="project" value="UniProtKB-UniRule"/>
</dbReference>
<dbReference type="EC" id="2.7.7.23" evidence="17"/>
<dbReference type="GO" id="GO:0016020">
    <property type="term" value="C:membrane"/>
    <property type="evidence" value="ECO:0007669"/>
    <property type="project" value="GOC"/>
</dbReference>
<evidence type="ECO:0000256" key="15">
    <source>
        <dbReference type="ARBA" id="ARBA00048493"/>
    </source>
</evidence>
<keyword evidence="11 17" id="KW-0511">Multifunctional enzyme</keyword>
<dbReference type="SUPFAM" id="SSF51161">
    <property type="entry name" value="Trimeric LpxA-like enzymes"/>
    <property type="match status" value="1"/>
</dbReference>
<comment type="subunit">
    <text evidence="17">Homotrimer.</text>
</comment>
<feature type="binding site" evidence="17">
    <location>
        <position position="370"/>
    </location>
    <ligand>
        <name>UDP-N-acetyl-alpha-D-glucosamine</name>
        <dbReference type="ChEBI" id="CHEBI:57705"/>
    </ligand>
</feature>
<dbReference type="GO" id="GO:0005737">
    <property type="term" value="C:cytoplasm"/>
    <property type="evidence" value="ECO:0007669"/>
    <property type="project" value="UniProtKB-SubCell"/>
</dbReference>
<keyword evidence="8 17" id="KW-0460">Magnesium</keyword>
<keyword evidence="5 17" id="KW-0548">Nucleotidyltransferase</keyword>
<feature type="binding site" evidence="17">
    <location>
        <position position="76"/>
    </location>
    <ligand>
        <name>UDP-N-acetyl-alpha-D-glucosamine</name>
        <dbReference type="ChEBI" id="CHEBI:57705"/>
    </ligand>
</feature>
<evidence type="ECO:0000256" key="13">
    <source>
        <dbReference type="ARBA" id="ARBA00023316"/>
    </source>
</evidence>
<dbReference type="GO" id="GO:0009245">
    <property type="term" value="P:lipid A biosynthetic process"/>
    <property type="evidence" value="ECO:0007669"/>
    <property type="project" value="UniProtKB-UniRule"/>
</dbReference>
<evidence type="ECO:0000256" key="2">
    <source>
        <dbReference type="ARBA" id="ARBA00007947"/>
    </source>
</evidence>
<dbReference type="CDD" id="cd02540">
    <property type="entry name" value="GT2_GlmU_N_bac"/>
    <property type="match status" value="1"/>
</dbReference>
<dbReference type="RefSeq" id="WP_092505494.1">
    <property type="nucleotide sequence ID" value="NZ_LT629695.1"/>
</dbReference>
<dbReference type="CDD" id="cd03353">
    <property type="entry name" value="LbH_GlmU_C"/>
    <property type="match status" value="1"/>
</dbReference>
<dbReference type="GO" id="GO:0071555">
    <property type="term" value="P:cell wall organization"/>
    <property type="evidence" value="ECO:0007669"/>
    <property type="project" value="UniProtKB-KW"/>
</dbReference>
<protein>
    <recommendedName>
        <fullName evidence="17">Bifunctional protein GlmU</fullName>
    </recommendedName>
    <domain>
        <recommendedName>
            <fullName evidence="17">UDP-N-acetylglucosamine pyrophosphorylase</fullName>
            <ecNumber evidence="17">2.7.7.23</ecNumber>
        </recommendedName>
        <alternativeName>
            <fullName evidence="17">N-acetylglucosamine-1-phosphate uridyltransferase</fullName>
        </alternativeName>
    </domain>
    <domain>
        <recommendedName>
            <fullName evidence="17">Glucosamine-1-phosphate N-acetyltransferase</fullName>
            <ecNumber evidence="17">2.3.1.157</ecNumber>
        </recommendedName>
    </domain>
</protein>
<dbReference type="Pfam" id="PF12804">
    <property type="entry name" value="NTP_transf_3"/>
    <property type="match status" value="1"/>
</dbReference>
<evidence type="ECO:0000256" key="9">
    <source>
        <dbReference type="ARBA" id="ARBA00022960"/>
    </source>
</evidence>
<feature type="binding site" evidence="17">
    <location>
        <position position="381"/>
    </location>
    <ligand>
        <name>UDP-N-acetyl-alpha-D-glucosamine</name>
        <dbReference type="ChEBI" id="CHEBI:57705"/>
    </ligand>
</feature>
<feature type="binding site" evidence="17">
    <location>
        <position position="232"/>
    </location>
    <ligand>
        <name>UDP-N-acetyl-alpha-D-glucosamine</name>
        <dbReference type="ChEBI" id="CHEBI:57705"/>
    </ligand>
</feature>
<feature type="binding site" evidence="17">
    <location>
        <position position="232"/>
    </location>
    <ligand>
        <name>Mg(2+)</name>
        <dbReference type="ChEBI" id="CHEBI:18420"/>
    </ligand>
</feature>
<comment type="function">
    <text evidence="16 17">Catalyzes the last two sequential reactions in the de novo biosynthetic pathway for UDP-N-acetylglucosamine (UDP-GlcNAc). The C-terminal domain catalyzes the transfer of acetyl group from acetyl coenzyme A to glucosamine-1-phosphate (GlcN-1-P) to produce N-acetylglucosamine-1-phosphate (GlcNAc-1-P), which is converted into UDP-GlcNAc by the transfer of uridine 5-monophosphate (from uridine 5-triphosphate), a reaction catalyzed by the N-terminal domain.</text>
</comment>
<evidence type="ECO:0000256" key="1">
    <source>
        <dbReference type="ARBA" id="ARBA00007707"/>
    </source>
</evidence>
<evidence type="ECO:0000256" key="3">
    <source>
        <dbReference type="ARBA" id="ARBA00022490"/>
    </source>
</evidence>
<keyword evidence="4 17" id="KW-0808">Transferase</keyword>
<evidence type="ECO:0000259" key="19">
    <source>
        <dbReference type="Pfam" id="PF12804"/>
    </source>
</evidence>
<comment type="catalytic activity">
    <reaction evidence="14 17">
        <text>alpha-D-glucosamine 1-phosphate + acetyl-CoA = N-acetyl-alpha-D-glucosamine 1-phosphate + CoA + H(+)</text>
        <dbReference type="Rhea" id="RHEA:13725"/>
        <dbReference type="ChEBI" id="CHEBI:15378"/>
        <dbReference type="ChEBI" id="CHEBI:57287"/>
        <dbReference type="ChEBI" id="CHEBI:57288"/>
        <dbReference type="ChEBI" id="CHEBI:57776"/>
        <dbReference type="ChEBI" id="CHEBI:58516"/>
        <dbReference type="EC" id="2.3.1.157"/>
    </reaction>
</comment>
<evidence type="ECO:0000256" key="6">
    <source>
        <dbReference type="ARBA" id="ARBA00022723"/>
    </source>
</evidence>
<comment type="pathway">
    <text evidence="17">Bacterial outer membrane biogenesis; LPS lipid A biosynthesis.</text>
</comment>
<dbReference type="GO" id="GO:0019134">
    <property type="term" value="F:glucosamine-1-phosphate N-acetyltransferase activity"/>
    <property type="evidence" value="ECO:0007669"/>
    <property type="project" value="UniProtKB-UniRule"/>
</dbReference>
<feature type="binding site" evidence="17">
    <location>
        <begin position="105"/>
        <end position="107"/>
    </location>
    <ligand>
        <name>UDP-N-acetyl-alpha-D-glucosamine</name>
        <dbReference type="ChEBI" id="CHEBI:57705"/>
    </ligand>
</feature>
<feature type="active site" description="Proton acceptor" evidence="17">
    <location>
        <position position="367"/>
    </location>
</feature>
<feature type="region of interest" description="N-acetyltransferase" evidence="17">
    <location>
        <begin position="256"/>
        <end position="492"/>
    </location>
</feature>
<dbReference type="EC" id="2.3.1.157" evidence="17"/>
<feature type="region of interest" description="Linker" evidence="17">
    <location>
        <begin position="235"/>
        <end position="255"/>
    </location>
</feature>
<evidence type="ECO:0000256" key="18">
    <source>
        <dbReference type="SAM" id="MobiDB-lite"/>
    </source>
</evidence>
<dbReference type="InterPro" id="IPR005882">
    <property type="entry name" value="Bifunctional_GlmU"/>
</dbReference>
<dbReference type="InterPro" id="IPR038009">
    <property type="entry name" value="GlmU_C_LbH"/>
</dbReference>
<dbReference type="InterPro" id="IPR029044">
    <property type="entry name" value="Nucleotide-diphossugar_trans"/>
</dbReference>
<comment type="catalytic activity">
    <reaction evidence="15 17">
        <text>N-acetyl-alpha-D-glucosamine 1-phosphate + UTP + H(+) = UDP-N-acetyl-alpha-D-glucosamine + diphosphate</text>
        <dbReference type="Rhea" id="RHEA:13509"/>
        <dbReference type="ChEBI" id="CHEBI:15378"/>
        <dbReference type="ChEBI" id="CHEBI:33019"/>
        <dbReference type="ChEBI" id="CHEBI:46398"/>
        <dbReference type="ChEBI" id="CHEBI:57705"/>
        <dbReference type="ChEBI" id="CHEBI:57776"/>
        <dbReference type="EC" id="2.7.7.23"/>
    </reaction>
</comment>
<reference evidence="21" key="1">
    <citation type="submission" date="2016-10" db="EMBL/GenBank/DDBJ databases">
        <authorList>
            <person name="Varghese N."/>
            <person name="Submissions S."/>
        </authorList>
    </citation>
    <scope>NUCLEOTIDE SEQUENCE [LARGE SCALE GENOMIC DNA]</scope>
    <source>
        <strain evidence="21">DSM 22002</strain>
    </source>
</reference>
<keyword evidence="13 17" id="KW-0961">Cell wall biogenesis/degradation</keyword>
<keyword evidence="6 17" id="KW-0479">Metal-binding</keyword>
<feature type="domain" description="MobA-like NTP transferase" evidence="19">
    <location>
        <begin position="6"/>
        <end position="144"/>
    </location>
</feature>
<proteinExistence type="inferred from homology"/>
<keyword evidence="12 17" id="KW-0012">Acyltransferase</keyword>
<dbReference type="InterPro" id="IPR025877">
    <property type="entry name" value="MobA-like_NTP_Trfase"/>
</dbReference>
<feature type="binding site" evidence="17">
    <location>
        <begin position="390"/>
        <end position="391"/>
    </location>
    <ligand>
        <name>acetyl-CoA</name>
        <dbReference type="ChEBI" id="CHEBI:57288"/>
    </ligand>
</feature>
<dbReference type="NCBIfam" id="NF010932">
    <property type="entry name" value="PRK14352.1"/>
    <property type="match status" value="1"/>
</dbReference>
<feature type="binding site" evidence="17">
    <location>
        <position position="23"/>
    </location>
    <ligand>
        <name>UDP-N-acetyl-alpha-D-glucosamine</name>
        <dbReference type="ChEBI" id="CHEBI:57705"/>
    </ligand>
</feature>
<organism evidence="20 21">
    <name type="scientific">Agrococcus jejuensis</name>
    <dbReference type="NCBI Taxonomy" id="399736"/>
    <lineage>
        <taxon>Bacteria</taxon>
        <taxon>Bacillati</taxon>
        <taxon>Actinomycetota</taxon>
        <taxon>Actinomycetes</taxon>
        <taxon>Micrococcales</taxon>
        <taxon>Microbacteriaceae</taxon>
        <taxon>Agrococcus</taxon>
    </lineage>
</organism>
<feature type="binding site" evidence="17">
    <location>
        <position position="174"/>
    </location>
    <ligand>
        <name>UDP-N-acetyl-alpha-D-glucosamine</name>
        <dbReference type="ChEBI" id="CHEBI:57705"/>
    </ligand>
</feature>
<dbReference type="HAMAP" id="MF_01631">
    <property type="entry name" value="GlmU"/>
    <property type="match status" value="1"/>
</dbReference>
<feature type="binding site" evidence="17">
    <location>
        <position position="409"/>
    </location>
    <ligand>
        <name>acetyl-CoA</name>
        <dbReference type="ChEBI" id="CHEBI:57288"/>
    </ligand>
</feature>
<dbReference type="Gene3D" id="3.90.550.10">
    <property type="entry name" value="Spore Coat Polysaccharide Biosynthesis Protein SpsA, Chain A"/>
    <property type="match status" value="1"/>
</dbReference>
<feature type="compositionally biased region" description="Low complexity" evidence="18">
    <location>
        <begin position="471"/>
        <end position="481"/>
    </location>
</feature>
<feature type="region of interest" description="Pyrophosphorylase" evidence="17">
    <location>
        <begin position="1"/>
        <end position="234"/>
    </location>
</feature>
<dbReference type="EMBL" id="LT629695">
    <property type="protein sequence ID" value="SDH82649.1"/>
    <property type="molecule type" value="Genomic_DNA"/>
</dbReference>
<feature type="binding site" evidence="17">
    <location>
        <begin position="9"/>
        <end position="12"/>
    </location>
    <ligand>
        <name>UDP-N-acetyl-alpha-D-glucosamine</name>
        <dbReference type="ChEBI" id="CHEBI:57705"/>
    </ligand>
</feature>
<dbReference type="SUPFAM" id="SSF53448">
    <property type="entry name" value="Nucleotide-diphospho-sugar transferases"/>
    <property type="match status" value="1"/>
</dbReference>
<dbReference type="Proteomes" id="UP000198822">
    <property type="component" value="Chromosome I"/>
</dbReference>
<accession>A0A1G8FKS5</accession>
<dbReference type="OrthoDB" id="9775031at2"/>
<dbReference type="PANTHER" id="PTHR43584:SF3">
    <property type="entry name" value="BIFUNCTIONAL PROTEIN GLMU"/>
    <property type="match status" value="1"/>
</dbReference>
<dbReference type="UniPathway" id="UPA00973"/>
<evidence type="ECO:0000256" key="14">
    <source>
        <dbReference type="ARBA" id="ARBA00048247"/>
    </source>
</evidence>
<evidence type="ECO:0000256" key="7">
    <source>
        <dbReference type="ARBA" id="ARBA00022737"/>
    </source>
</evidence>
<feature type="region of interest" description="Disordered" evidence="18">
    <location>
        <begin position="471"/>
        <end position="492"/>
    </location>
</feature>
<dbReference type="AlphaFoldDB" id="A0A1G8FKS5"/>
<dbReference type="Gene3D" id="2.160.10.10">
    <property type="entry name" value="Hexapeptide repeat proteins"/>
    <property type="match status" value="1"/>
</dbReference>
<evidence type="ECO:0000256" key="5">
    <source>
        <dbReference type="ARBA" id="ARBA00022695"/>
    </source>
</evidence>
<gene>
    <name evidence="17" type="primary">glmU</name>
    <name evidence="20" type="ORF">SAMN04489720_2517</name>
</gene>
<dbReference type="GO" id="GO:0008360">
    <property type="term" value="P:regulation of cell shape"/>
    <property type="evidence" value="ECO:0007669"/>
    <property type="project" value="UniProtKB-KW"/>
</dbReference>
<dbReference type="GO" id="GO:0006048">
    <property type="term" value="P:UDP-N-acetylglucosamine biosynthetic process"/>
    <property type="evidence" value="ECO:0007669"/>
    <property type="project" value="UniProtKB-UniPathway"/>
</dbReference>
<dbReference type="GO" id="GO:0000287">
    <property type="term" value="F:magnesium ion binding"/>
    <property type="evidence" value="ECO:0007669"/>
    <property type="project" value="UniProtKB-UniRule"/>
</dbReference>
<dbReference type="NCBIfam" id="TIGR01173">
    <property type="entry name" value="glmU"/>
    <property type="match status" value="1"/>
</dbReference>
<dbReference type="GO" id="GO:0000902">
    <property type="term" value="P:cell morphogenesis"/>
    <property type="evidence" value="ECO:0007669"/>
    <property type="project" value="UniProtKB-UniRule"/>
</dbReference>
<comment type="cofactor">
    <cofactor evidence="17">
        <name>Mg(2+)</name>
        <dbReference type="ChEBI" id="CHEBI:18420"/>
    </cofactor>
    <text evidence="17">Binds 1 Mg(2+) ion per subunit.</text>
</comment>
<sequence length="492" mass="50869">MPEIAVVVLAAGAGTRMRSATPKPLHALAGRSLIAHVLHTAHELQPAHLVAVVRHERDRLVEEIAHHAPSARIADQDDVPGTGRAVEVAIAQLPADFDGLVVVLSGDVPLIDADTLRELVREHETAQNALTVLSTRLPDPTGFGRIIRNRAGHFQQIVEERDADAATKAIDEVNGGIYVFGAAQLRTALAAIGLDNDQGEKYLTDAALGIQASGGRIEAVPIDDHWLVAGVNDRAQLSDIALELNRRIVRRHQLAGATIVDPASTWIDADVSLEEDVTILPGTQLHGATSIARGATIGPDTTVTDTEVGEDAVIRRSDVTLAVVGAGASVGPFSYLRAGTILGAGGKIGAAVETKNAVIGDGSKVPHLSYVGDAEIGEGVNLGAGLITANYDDVSKHRTIIGDHVHTSSHTVLVAPVELGAGAKTAAGAVVRKDVPPGALAMTVAPQRNVAGWVQEKRAGTAAAAAADAAIAAQQASQTPADPAGPTDAHQQ</sequence>
<comment type="pathway">
    <text evidence="17">Nucleotide-sugar biosynthesis; UDP-N-acetyl-alpha-D-glucosamine biosynthesis; N-acetyl-alpha-D-glucosamine 1-phosphate from alpha-D-glucosamine 6-phosphate (route II): step 2/2.</text>
</comment>
<keyword evidence="21" id="KW-1185">Reference proteome</keyword>
<keyword evidence="10 17" id="KW-0573">Peptidoglycan synthesis</keyword>
<feature type="binding site" evidence="17">
    <location>
        <position position="384"/>
    </location>
    <ligand>
        <name>acetyl-CoA</name>
        <dbReference type="ChEBI" id="CHEBI:57288"/>
    </ligand>
</feature>
<evidence type="ECO:0000256" key="8">
    <source>
        <dbReference type="ARBA" id="ARBA00022842"/>
    </source>
</evidence>
<feature type="binding site" evidence="17">
    <location>
        <position position="144"/>
    </location>
    <ligand>
        <name>UDP-N-acetyl-alpha-D-glucosamine</name>
        <dbReference type="ChEBI" id="CHEBI:57705"/>
    </ligand>
</feature>
<dbReference type="GO" id="GO:0009252">
    <property type="term" value="P:peptidoglycan biosynthetic process"/>
    <property type="evidence" value="ECO:0007669"/>
    <property type="project" value="UniProtKB-UniRule"/>
</dbReference>
<evidence type="ECO:0000313" key="21">
    <source>
        <dbReference type="Proteomes" id="UP000198822"/>
    </source>
</evidence>
<dbReference type="UniPathway" id="UPA00113">
    <property type="reaction ID" value="UER00532"/>
</dbReference>
<keyword evidence="3 17" id="KW-0963">Cytoplasm</keyword>
<keyword evidence="9 17" id="KW-0133">Cell shape</keyword>
<dbReference type="InterPro" id="IPR011004">
    <property type="entry name" value="Trimer_LpxA-like_sf"/>
</dbReference>
<comment type="similarity">
    <text evidence="2 17">In the N-terminal section; belongs to the N-acetylglucosamine-1-phosphate uridyltransferase family.</text>
</comment>
<name>A0A1G8FKS5_9MICO</name>